<dbReference type="PANTHER" id="PTHR11049">
    <property type="entry name" value="ACYL COENZYME A THIOESTER HYDROLASE"/>
    <property type="match status" value="1"/>
</dbReference>
<dbReference type="InterPro" id="IPR029069">
    <property type="entry name" value="HotDog_dom_sf"/>
</dbReference>
<dbReference type="Pfam" id="PF03061">
    <property type="entry name" value="4HBT"/>
    <property type="match status" value="1"/>
</dbReference>
<dbReference type="EC" id="3.1.2.20" evidence="5"/>
<organism evidence="5 6">
    <name type="scientific">Benzoatithermus flavus</name>
    <dbReference type="NCBI Taxonomy" id="3108223"/>
    <lineage>
        <taxon>Bacteria</taxon>
        <taxon>Pseudomonadati</taxon>
        <taxon>Pseudomonadota</taxon>
        <taxon>Alphaproteobacteria</taxon>
        <taxon>Geminicoccales</taxon>
        <taxon>Geminicoccaceae</taxon>
        <taxon>Benzoatithermus</taxon>
    </lineage>
</organism>
<dbReference type="CDD" id="cd03442">
    <property type="entry name" value="BFIT_BACH"/>
    <property type="match status" value="1"/>
</dbReference>
<reference evidence="5 6" key="1">
    <citation type="submission" date="2024-01" db="EMBL/GenBank/DDBJ databases">
        <title>Multi-omics insights into the function and evolution of sodium benzoate biodegradation pathways in Benzoatithermus flavus gen. nov., sp. nov. from hot spring.</title>
        <authorList>
            <person name="Hu C.-J."/>
            <person name="Li W.-J."/>
        </authorList>
    </citation>
    <scope>NUCLEOTIDE SEQUENCE [LARGE SCALE GENOMIC DNA]</scope>
    <source>
        <strain evidence="5 6">SYSU G07066</strain>
    </source>
</reference>
<dbReference type="SUPFAM" id="SSF54637">
    <property type="entry name" value="Thioesterase/thiol ester dehydrase-isomerase"/>
    <property type="match status" value="1"/>
</dbReference>
<keyword evidence="6" id="KW-1185">Reference proteome</keyword>
<accession>A0ABU8XSU2</accession>
<evidence type="ECO:0000313" key="5">
    <source>
        <dbReference type="EMBL" id="MEK0084275.1"/>
    </source>
</evidence>
<evidence type="ECO:0000256" key="3">
    <source>
        <dbReference type="PROSITE-ProRule" id="PRU01106"/>
    </source>
</evidence>
<keyword evidence="2 3" id="KW-0378">Hydrolase</keyword>
<dbReference type="InterPro" id="IPR033120">
    <property type="entry name" value="HOTDOG_ACOT"/>
</dbReference>
<dbReference type="GO" id="GO:0047617">
    <property type="term" value="F:fatty acyl-CoA hydrolase activity"/>
    <property type="evidence" value="ECO:0007669"/>
    <property type="project" value="UniProtKB-EC"/>
</dbReference>
<dbReference type="PROSITE" id="PS51770">
    <property type="entry name" value="HOTDOG_ACOT"/>
    <property type="match status" value="1"/>
</dbReference>
<evidence type="ECO:0000256" key="1">
    <source>
        <dbReference type="ARBA" id="ARBA00010458"/>
    </source>
</evidence>
<dbReference type="RefSeq" id="WP_418160123.1">
    <property type="nucleotide sequence ID" value="NZ_JBBLZC010000013.1"/>
</dbReference>
<evidence type="ECO:0000256" key="2">
    <source>
        <dbReference type="ARBA" id="ARBA00022801"/>
    </source>
</evidence>
<comment type="similarity">
    <text evidence="1">Belongs to the acyl coenzyme A hydrolase family.</text>
</comment>
<dbReference type="InterPro" id="IPR006683">
    <property type="entry name" value="Thioestr_dom"/>
</dbReference>
<comment type="caution">
    <text evidence="5">The sequence shown here is derived from an EMBL/GenBank/DDBJ whole genome shotgun (WGS) entry which is preliminary data.</text>
</comment>
<evidence type="ECO:0000313" key="6">
    <source>
        <dbReference type="Proteomes" id="UP001375743"/>
    </source>
</evidence>
<gene>
    <name evidence="5" type="ORF">U1T56_14020</name>
</gene>
<dbReference type="InterPro" id="IPR040170">
    <property type="entry name" value="Cytosol_ACT"/>
</dbReference>
<dbReference type="Gene3D" id="3.10.129.10">
    <property type="entry name" value="Hotdog Thioesterase"/>
    <property type="match status" value="1"/>
</dbReference>
<dbReference type="PANTHER" id="PTHR11049:SF5">
    <property type="entry name" value="ACYL-COA THIOESTER HYDROLASE YCIA"/>
    <property type="match status" value="1"/>
</dbReference>
<feature type="domain" description="HotDog ACOT-type" evidence="4">
    <location>
        <begin position="5"/>
        <end position="117"/>
    </location>
</feature>
<proteinExistence type="inferred from homology"/>
<dbReference type="EMBL" id="JBBLZC010000013">
    <property type="protein sequence ID" value="MEK0084275.1"/>
    <property type="molecule type" value="Genomic_DNA"/>
</dbReference>
<protein>
    <submittedName>
        <fullName evidence="5">Acyl-CoA thioesterase</fullName>
        <ecNumber evidence="5">3.1.2.20</ecNumber>
    </submittedName>
</protein>
<name>A0ABU8XSU2_9PROT</name>
<evidence type="ECO:0000259" key="4">
    <source>
        <dbReference type="PROSITE" id="PS51770"/>
    </source>
</evidence>
<dbReference type="Proteomes" id="UP001375743">
    <property type="component" value="Unassembled WGS sequence"/>
</dbReference>
<sequence length="127" mass="13752">MTDLRGSEPAVRTLAMPADTNPSGDIFGGWILAQMDIAAGTVAFARAKGRVATVAVEAMTFHQPVFVGDVVSCYAQVIRVGRTSMTLLVQTWARRGRTSEEIKVTEGRFTCVAIDDNRKPRPVPAED</sequence>